<dbReference type="Proteomes" id="UP000000933">
    <property type="component" value="Chromosome"/>
</dbReference>
<dbReference type="InterPro" id="IPR012944">
    <property type="entry name" value="SusD_RagB_dom"/>
</dbReference>
<proteinExistence type="inferred from homology"/>
<accession>D5H5E7</accession>
<reference evidence="9" key="2">
    <citation type="submission" date="2010-04" db="EMBL/GenBank/DDBJ databases">
        <title>Genome sequence of Salinibacter ruber M8.</title>
        <authorList>
            <consortium name="Genoscope"/>
        </authorList>
    </citation>
    <scope>NUCLEOTIDE SEQUENCE [LARGE SCALE GENOMIC DNA]</scope>
    <source>
        <strain evidence="9">M8</strain>
    </source>
</reference>
<feature type="domain" description="RagB/SusD" evidence="7">
    <location>
        <begin position="351"/>
        <end position="437"/>
    </location>
</feature>
<protein>
    <recommendedName>
        <fullName evidence="7">RagB/SusD domain-containing protein</fullName>
    </recommendedName>
</protein>
<evidence type="ECO:0000313" key="9">
    <source>
        <dbReference type="Proteomes" id="UP000000933"/>
    </source>
</evidence>
<gene>
    <name evidence="8" type="ordered locus">SRM_00331</name>
</gene>
<evidence type="ECO:0000256" key="3">
    <source>
        <dbReference type="ARBA" id="ARBA00022729"/>
    </source>
</evidence>
<dbReference type="AlphaFoldDB" id="D5H5E7"/>
<keyword evidence="3 6" id="KW-0732">Signal</keyword>
<evidence type="ECO:0000259" key="7">
    <source>
        <dbReference type="Pfam" id="PF07980"/>
    </source>
</evidence>
<dbReference type="EMBL" id="FP565814">
    <property type="protein sequence ID" value="CBH23252.1"/>
    <property type="molecule type" value="Genomic_DNA"/>
</dbReference>
<evidence type="ECO:0000256" key="5">
    <source>
        <dbReference type="ARBA" id="ARBA00023237"/>
    </source>
</evidence>
<dbReference type="Pfam" id="PF07980">
    <property type="entry name" value="SusD_RagB"/>
    <property type="match status" value="1"/>
</dbReference>
<organism evidence="8 9">
    <name type="scientific">Salinibacter ruber (strain M8)</name>
    <dbReference type="NCBI Taxonomy" id="761659"/>
    <lineage>
        <taxon>Bacteria</taxon>
        <taxon>Pseudomonadati</taxon>
        <taxon>Rhodothermota</taxon>
        <taxon>Rhodothermia</taxon>
        <taxon>Rhodothermales</taxon>
        <taxon>Salinibacteraceae</taxon>
        <taxon>Salinibacter</taxon>
    </lineage>
</organism>
<feature type="signal peptide" evidence="6">
    <location>
        <begin position="1"/>
        <end position="27"/>
    </location>
</feature>
<dbReference type="SUPFAM" id="SSF48452">
    <property type="entry name" value="TPR-like"/>
    <property type="match status" value="1"/>
</dbReference>
<dbReference type="InterPro" id="IPR011990">
    <property type="entry name" value="TPR-like_helical_dom_sf"/>
</dbReference>
<evidence type="ECO:0000313" key="8">
    <source>
        <dbReference type="EMBL" id="CBH23252.1"/>
    </source>
</evidence>
<keyword evidence="5" id="KW-0998">Cell outer membrane</keyword>
<evidence type="ECO:0000256" key="4">
    <source>
        <dbReference type="ARBA" id="ARBA00023136"/>
    </source>
</evidence>
<dbReference type="GO" id="GO:0009279">
    <property type="term" value="C:cell outer membrane"/>
    <property type="evidence" value="ECO:0007669"/>
    <property type="project" value="UniProtKB-SubCell"/>
</dbReference>
<evidence type="ECO:0000256" key="2">
    <source>
        <dbReference type="ARBA" id="ARBA00006275"/>
    </source>
</evidence>
<dbReference type="KEGG" id="srm:SRM_00331"/>
<dbReference type="Gene3D" id="1.25.40.390">
    <property type="match status" value="2"/>
</dbReference>
<dbReference type="PROSITE" id="PS51257">
    <property type="entry name" value="PROKAR_LIPOPROTEIN"/>
    <property type="match status" value="1"/>
</dbReference>
<comment type="similarity">
    <text evidence="2">Belongs to the SusD family.</text>
</comment>
<dbReference type="HOGENOM" id="CLU_619487_0_0_10"/>
<keyword evidence="4" id="KW-0472">Membrane</keyword>
<dbReference type="PATRIC" id="fig|761659.10.peg.379"/>
<name>D5H5E7_SALRM</name>
<sequence>MRPNTMTMRHSIYSVCIVALLAVSVTACDFFDPDPVTDPNSPSTDEVLNGANKSELQNLVTGLESRHREAPPDVTELYGSFGREVYATFASDPRFITNWLGQDGVTPDAEFFADGGAFDAPYAAIKQGNFLIEAVNNTDAVSEQERNGYIGFAKTIQAYQYLIALNGQWRGPDRSPPGSIRIDVADPLNPGPFLSYDDALAEIRSILDEANGQLGNAGSEFAFTLSEGFAGFDTPSTMQELNRAIAARAAIYAEDWSDALSALDASFLSLESGEASMNEGAYHVFGAPPDEFNPLFYPRDANTNQILMVHPSMIEDALPGDLRVERKFFRRDEPITNGDLPGVELFYQDNRYESNESPVPFMRNEELILIYAEAKTQTESFSDAVDAIDIIRETWELDAYSGPVNKEALIDEILFQRRYSLWAEGGHRWIDARRYGRLDEIPTELDGGQVFEKLARPLSEK</sequence>
<evidence type="ECO:0000256" key="1">
    <source>
        <dbReference type="ARBA" id="ARBA00004442"/>
    </source>
</evidence>
<evidence type="ECO:0000256" key="6">
    <source>
        <dbReference type="SAM" id="SignalP"/>
    </source>
</evidence>
<reference evidence="8 9" key="1">
    <citation type="journal article" date="2010" name="ISME J.">
        <title>Fine-scale evolution: genomic, phenotypic and ecological differentiation in two coexisting Salinibacter ruber strains.</title>
        <authorList>
            <person name="Pena A."/>
            <person name="Teeling H."/>
            <person name="Huerta-Cepas J."/>
            <person name="Santos F."/>
            <person name="Yarza P."/>
            <person name="Brito-Echeverria J."/>
            <person name="Lucio M."/>
            <person name="Schmitt-Kopplin P."/>
            <person name="Meseguer I."/>
            <person name="Schenowitz C."/>
            <person name="Dossat C."/>
            <person name="Barbe V."/>
            <person name="Dopazo J."/>
            <person name="Rossello-Mora R."/>
            <person name="Schuler M."/>
            <person name="Glockner F.O."/>
            <person name="Amann R."/>
            <person name="Gabaldon T."/>
            <person name="Anton J."/>
        </authorList>
    </citation>
    <scope>NUCLEOTIDE SEQUENCE [LARGE SCALE GENOMIC DNA]</scope>
    <source>
        <strain evidence="8 9">M8</strain>
    </source>
</reference>
<feature type="chain" id="PRO_5003072398" description="RagB/SusD domain-containing protein" evidence="6">
    <location>
        <begin position="28"/>
        <end position="461"/>
    </location>
</feature>
<comment type="subcellular location">
    <subcellularLocation>
        <location evidence="1">Cell outer membrane</location>
    </subcellularLocation>
</comment>